<dbReference type="EMBL" id="CAADRA010001309">
    <property type="protein sequence ID" value="VFT81955.1"/>
    <property type="molecule type" value="Genomic_DNA"/>
</dbReference>
<dbReference type="PROSITE" id="PS50222">
    <property type="entry name" value="EF_HAND_2"/>
    <property type="match status" value="1"/>
</dbReference>
<dbReference type="Pfam" id="PF00069">
    <property type="entry name" value="Pkinase"/>
    <property type="match status" value="1"/>
</dbReference>
<dbReference type="SMART" id="SM00220">
    <property type="entry name" value="S_TKc"/>
    <property type="match status" value="1"/>
</dbReference>
<dbReference type="InterPro" id="IPR011009">
    <property type="entry name" value="Kinase-like_dom_sf"/>
</dbReference>
<dbReference type="GO" id="GO:0005737">
    <property type="term" value="C:cytoplasm"/>
    <property type="evidence" value="ECO:0007669"/>
    <property type="project" value="TreeGrafter"/>
</dbReference>
<feature type="domain" description="Protein kinase" evidence="2">
    <location>
        <begin position="1"/>
        <end position="326"/>
    </location>
</feature>
<dbReference type="GO" id="GO:0005524">
    <property type="term" value="F:ATP binding"/>
    <property type="evidence" value="ECO:0007669"/>
    <property type="project" value="InterPro"/>
</dbReference>
<evidence type="ECO:0000313" key="4">
    <source>
        <dbReference type="EMBL" id="KAF0712343.1"/>
    </source>
</evidence>
<gene>
    <name evidence="5" type="primary">Aste57867_4862</name>
    <name evidence="4" type="ORF">As57867_004849</name>
    <name evidence="5" type="ORF">ASTE57867_4862</name>
</gene>
<keyword evidence="6" id="KW-1185">Reference proteome</keyword>
<evidence type="ECO:0000256" key="1">
    <source>
        <dbReference type="ARBA" id="ARBA00024334"/>
    </source>
</evidence>
<dbReference type="Proteomes" id="UP000332933">
    <property type="component" value="Unassembled WGS sequence"/>
</dbReference>
<comment type="similarity">
    <text evidence="1">Belongs to the protein kinase superfamily. Ser/Thr protein kinase family. CDPK subfamily.</text>
</comment>
<evidence type="ECO:0000313" key="5">
    <source>
        <dbReference type="EMBL" id="VFT81955.1"/>
    </source>
</evidence>
<evidence type="ECO:0000259" key="2">
    <source>
        <dbReference type="PROSITE" id="PS50011"/>
    </source>
</evidence>
<dbReference type="InterPro" id="IPR002048">
    <property type="entry name" value="EF_hand_dom"/>
</dbReference>
<sequence length="681" mass="77528">MWQSEFLLWDKDLDGSLSEDEFLRYCAQYCGKKLKVAMKFMKNGDEYQREIDNREGLDNSFVLSLLPSVNQIVFQANLKTLKIHGGYPMTEYPHVMVMPAADRSLEDIYLKERPGDNERRILLQQVAEDLQHLHQSELVHGDVKKLNVIRVGNRLKLIDLDATTAFGDHVGGKFSSGSLPPELFYKLSSAEDVHLHFNHWANVESTNHDLWQKVKPKGSFVVKSFQHENDKLPYDLVKAHPSLDVWAFGVLMYQMYSGEELVPTDINQDVIDDKIEQAATWTQEKLTTRIHNKIRNGLVRDLLEKLLVIDPEDRITMDGVLEHPYYKVESSGIDLQKRDQEMQKIFQEVNRKLDWVIELSNEQLNQLARAKQDIMRGVFEATEVVIPTSFVILSLDLTKSLPENVQEKFDSLFKFMCTKTIDFGKSVAKAMKSNSAIVSSSDPMFLYLVDEVEGTPVIPSTSDISVYPIRIDTQTPQFLAVAAPYLQAGLHLLKGIKTATTLAKRIGIPNPTKSVIDKAIKVLEATKAESSVVDFNIVHSAVQAGSESPRLVQRIRGAALRELERFFNEKDPNKTYAGLQRTYTVDGHALWTSRENAENINMDKAHPETLMTHGQSSKIVLFYKKLLLVEEENKCEGNAPNIMQKKEDIEEDVEERDSESRKVIILSPKKETQKVCTCELM</sequence>
<dbReference type="OrthoDB" id="193242at2759"/>
<protein>
    <submittedName>
        <fullName evidence="5">Aste57867_4862 protein</fullName>
    </submittedName>
</protein>
<evidence type="ECO:0000313" key="6">
    <source>
        <dbReference type="Proteomes" id="UP000332933"/>
    </source>
</evidence>
<dbReference type="EMBL" id="VJMH01001309">
    <property type="protein sequence ID" value="KAF0712343.1"/>
    <property type="molecule type" value="Genomic_DNA"/>
</dbReference>
<dbReference type="PROSITE" id="PS50011">
    <property type="entry name" value="PROTEIN_KINASE_DOM"/>
    <property type="match status" value="1"/>
</dbReference>
<reference evidence="4" key="2">
    <citation type="submission" date="2019-06" db="EMBL/GenBank/DDBJ databases">
        <title>Genomics analysis of Aphanomyces spp. identifies a new class of oomycete effector associated with host adaptation.</title>
        <authorList>
            <person name="Gaulin E."/>
        </authorList>
    </citation>
    <scope>NUCLEOTIDE SEQUENCE</scope>
    <source>
        <strain evidence="4">CBS 578.67</strain>
    </source>
</reference>
<dbReference type="PANTHER" id="PTHR44167:SF24">
    <property type="entry name" value="SERINE_THREONINE-PROTEIN KINASE CHK2"/>
    <property type="match status" value="1"/>
</dbReference>
<dbReference type="GO" id="GO:0005634">
    <property type="term" value="C:nucleus"/>
    <property type="evidence" value="ECO:0007669"/>
    <property type="project" value="TreeGrafter"/>
</dbReference>
<proteinExistence type="inferred from homology"/>
<dbReference type="AlphaFoldDB" id="A0A485KGY7"/>
<dbReference type="PANTHER" id="PTHR44167">
    <property type="entry name" value="OVARIAN-SPECIFIC SERINE/THREONINE-PROTEIN KINASE LOK-RELATED"/>
    <property type="match status" value="1"/>
</dbReference>
<accession>A0A485KGY7</accession>
<dbReference type="GO" id="GO:0005509">
    <property type="term" value="F:calcium ion binding"/>
    <property type="evidence" value="ECO:0007669"/>
    <property type="project" value="InterPro"/>
</dbReference>
<name>A0A485KGY7_9STRA</name>
<evidence type="ECO:0000259" key="3">
    <source>
        <dbReference type="PROSITE" id="PS50222"/>
    </source>
</evidence>
<dbReference type="Gene3D" id="1.10.510.10">
    <property type="entry name" value="Transferase(Phosphotransferase) domain 1"/>
    <property type="match status" value="1"/>
</dbReference>
<reference evidence="5 6" key="1">
    <citation type="submission" date="2019-03" db="EMBL/GenBank/DDBJ databases">
        <authorList>
            <person name="Gaulin E."/>
            <person name="Dumas B."/>
        </authorList>
    </citation>
    <scope>NUCLEOTIDE SEQUENCE [LARGE SCALE GENOMIC DNA]</scope>
    <source>
        <strain evidence="5">CBS 568.67</strain>
    </source>
</reference>
<organism evidence="5 6">
    <name type="scientific">Aphanomyces stellatus</name>
    <dbReference type="NCBI Taxonomy" id="120398"/>
    <lineage>
        <taxon>Eukaryota</taxon>
        <taxon>Sar</taxon>
        <taxon>Stramenopiles</taxon>
        <taxon>Oomycota</taxon>
        <taxon>Saprolegniomycetes</taxon>
        <taxon>Saprolegniales</taxon>
        <taxon>Verrucalvaceae</taxon>
        <taxon>Aphanomyces</taxon>
    </lineage>
</organism>
<dbReference type="InterPro" id="IPR000719">
    <property type="entry name" value="Prot_kinase_dom"/>
</dbReference>
<dbReference type="GO" id="GO:0004674">
    <property type="term" value="F:protein serine/threonine kinase activity"/>
    <property type="evidence" value="ECO:0007669"/>
    <property type="project" value="TreeGrafter"/>
</dbReference>
<feature type="domain" description="EF-hand" evidence="3">
    <location>
        <begin position="1"/>
        <end position="32"/>
    </location>
</feature>
<dbReference type="SUPFAM" id="SSF56112">
    <property type="entry name" value="Protein kinase-like (PK-like)"/>
    <property type="match status" value="1"/>
</dbReference>
<dbReference type="GO" id="GO:0044773">
    <property type="term" value="P:mitotic DNA damage checkpoint signaling"/>
    <property type="evidence" value="ECO:0007669"/>
    <property type="project" value="TreeGrafter"/>
</dbReference>